<sequence>MLYLLVELALSEYLIKEWERMRSIVQNKDNTNILGYFLEFLRSEVESDERLQFARSGIAKDQEFQKFKLKDKILTAAFIISSEKKRHEKNEKKCLICNKSFHNTSECFKAADTSLEEKKETLKKKGACFVCLIPGHNSKVCKTYFKAGDYPLRPAAPNDSDPDSSEDDESSIKIVPCVVSRAGRRVKIPNRLDL</sequence>
<organism evidence="1 2">
    <name type="scientific">Araneus ventricosus</name>
    <name type="common">Orbweaver spider</name>
    <name type="synonym">Epeira ventricosa</name>
    <dbReference type="NCBI Taxonomy" id="182803"/>
    <lineage>
        <taxon>Eukaryota</taxon>
        <taxon>Metazoa</taxon>
        <taxon>Ecdysozoa</taxon>
        <taxon>Arthropoda</taxon>
        <taxon>Chelicerata</taxon>
        <taxon>Arachnida</taxon>
        <taxon>Araneae</taxon>
        <taxon>Araneomorphae</taxon>
        <taxon>Entelegynae</taxon>
        <taxon>Araneoidea</taxon>
        <taxon>Araneidae</taxon>
        <taxon>Araneus</taxon>
    </lineage>
</organism>
<dbReference type="AlphaFoldDB" id="A0A4Y2L6G6"/>
<comment type="caution">
    <text evidence="1">The sequence shown here is derived from an EMBL/GenBank/DDBJ whole genome shotgun (WGS) entry which is preliminary data.</text>
</comment>
<evidence type="ECO:0000313" key="1">
    <source>
        <dbReference type="EMBL" id="GBN10291.1"/>
    </source>
</evidence>
<proteinExistence type="predicted"/>
<dbReference type="EMBL" id="BGPR01005448">
    <property type="protein sequence ID" value="GBN10291.1"/>
    <property type="molecule type" value="Genomic_DNA"/>
</dbReference>
<name>A0A4Y2L6G6_ARAVE</name>
<gene>
    <name evidence="1" type="ORF">AVEN_54459_1</name>
</gene>
<protein>
    <submittedName>
        <fullName evidence="1">Uncharacterized protein</fullName>
    </submittedName>
</protein>
<dbReference type="Proteomes" id="UP000499080">
    <property type="component" value="Unassembled WGS sequence"/>
</dbReference>
<reference evidence="1 2" key="1">
    <citation type="journal article" date="2019" name="Sci. Rep.">
        <title>Orb-weaving spider Araneus ventricosus genome elucidates the spidroin gene catalogue.</title>
        <authorList>
            <person name="Kono N."/>
            <person name="Nakamura H."/>
            <person name="Ohtoshi R."/>
            <person name="Moran D.A.P."/>
            <person name="Shinohara A."/>
            <person name="Yoshida Y."/>
            <person name="Fujiwara M."/>
            <person name="Mori M."/>
            <person name="Tomita M."/>
            <person name="Arakawa K."/>
        </authorList>
    </citation>
    <scope>NUCLEOTIDE SEQUENCE [LARGE SCALE GENOMIC DNA]</scope>
</reference>
<keyword evidence="2" id="KW-1185">Reference proteome</keyword>
<evidence type="ECO:0000313" key="2">
    <source>
        <dbReference type="Proteomes" id="UP000499080"/>
    </source>
</evidence>
<accession>A0A4Y2L6G6</accession>
<dbReference type="PANTHER" id="PTHR47331">
    <property type="entry name" value="PHD-TYPE DOMAIN-CONTAINING PROTEIN"/>
    <property type="match status" value="1"/>
</dbReference>
<dbReference type="OrthoDB" id="5967017at2759"/>